<comment type="caution">
    <text evidence="2">The sequence shown here is derived from an EMBL/GenBank/DDBJ whole genome shotgun (WGS) entry which is preliminary data.</text>
</comment>
<evidence type="ECO:0000259" key="1">
    <source>
        <dbReference type="Pfam" id="PF13859"/>
    </source>
</evidence>
<dbReference type="AlphaFoldDB" id="K2LU45"/>
<gene>
    <name evidence="2" type="ORF">MOQ_010069</name>
</gene>
<proteinExistence type="predicted"/>
<organism evidence="2 3">
    <name type="scientific">Trypanosoma cruzi marinkellei</name>
    <dbReference type="NCBI Taxonomy" id="85056"/>
    <lineage>
        <taxon>Eukaryota</taxon>
        <taxon>Discoba</taxon>
        <taxon>Euglenozoa</taxon>
        <taxon>Kinetoplastea</taxon>
        <taxon>Metakinetoplastina</taxon>
        <taxon>Trypanosomatida</taxon>
        <taxon>Trypanosomatidae</taxon>
        <taxon>Trypanosoma</taxon>
        <taxon>Schizotrypanum</taxon>
    </lineage>
</organism>
<dbReference type="SUPFAM" id="SSF50939">
    <property type="entry name" value="Sialidases"/>
    <property type="match status" value="1"/>
</dbReference>
<dbReference type="InterPro" id="IPR036278">
    <property type="entry name" value="Sialidase_sf"/>
</dbReference>
<accession>K2LU45</accession>
<name>K2LU45_TRYCR</name>
<protein>
    <submittedName>
        <fullName evidence="2">Trans-sialidase, putative</fullName>
    </submittedName>
</protein>
<dbReference type="EMBL" id="AHKC01021331">
    <property type="protein sequence ID" value="EKF26248.1"/>
    <property type="molecule type" value="Genomic_DNA"/>
</dbReference>
<keyword evidence="3" id="KW-1185">Reference proteome</keyword>
<evidence type="ECO:0000313" key="2">
    <source>
        <dbReference type="EMBL" id="EKF26248.1"/>
    </source>
</evidence>
<feature type="non-terminal residue" evidence="2">
    <location>
        <position position="206"/>
    </location>
</feature>
<reference evidence="2 3" key="1">
    <citation type="journal article" date="2012" name="BMC Genomics">
        <title>Comparative genomic analysis of human infective Trypanosoma cruzi lineages with the bat-restricted subspecies T. cruzi marinkellei.</title>
        <authorList>
            <person name="Franzen O."/>
            <person name="Talavera-Lopez C."/>
            <person name="Ochaya S."/>
            <person name="Butler C.E."/>
            <person name="Messenger L.A."/>
            <person name="Lewis M.D."/>
            <person name="Llewellyn M.S."/>
            <person name="Marinkelle C.J."/>
            <person name="Tyler K.M."/>
            <person name="Miles M.A."/>
            <person name="Andersson B."/>
        </authorList>
    </citation>
    <scope>NUCLEOTIDE SEQUENCE [LARGE SCALE GENOMIC DNA]</scope>
    <source>
        <strain evidence="2 3">B7</strain>
    </source>
</reference>
<feature type="domain" description="Sialidase" evidence="1">
    <location>
        <begin position="31"/>
        <end position="206"/>
    </location>
</feature>
<dbReference type="InterPro" id="IPR011040">
    <property type="entry name" value="Sialidase"/>
</dbReference>
<sequence length="206" mass="22892">YLHALGSSKGKFFAWRDVNKEGGETVGSLRVPSLVEINGKVFAVAEAQCKNETCLFNGIASELLTLSDPKLKEELDKTKLKTEVLDKSPYEKVPFEYEIPDYDGFESEKKVHVRRPTTLVNGSDIYMLAGNYSWTYDATEDAEPPQNQWGLLLVTGNVTVNDKNEERIYWNDTYGIPCTLFNQHHGSLTGLIGSGGSGVKTKDGTF</sequence>
<dbReference type="Proteomes" id="UP000007350">
    <property type="component" value="Unassembled WGS sequence"/>
</dbReference>
<feature type="non-terminal residue" evidence="2">
    <location>
        <position position="1"/>
    </location>
</feature>
<evidence type="ECO:0000313" key="3">
    <source>
        <dbReference type="Proteomes" id="UP000007350"/>
    </source>
</evidence>
<dbReference type="Gene3D" id="2.120.10.10">
    <property type="match status" value="1"/>
</dbReference>
<dbReference type="Pfam" id="PF13859">
    <property type="entry name" value="BNR_3"/>
    <property type="match status" value="1"/>
</dbReference>